<evidence type="ECO:0000256" key="7">
    <source>
        <dbReference type="SAM" id="Coils"/>
    </source>
</evidence>
<dbReference type="Pfam" id="PF15227">
    <property type="entry name" value="zf-C3HC4_4"/>
    <property type="match status" value="1"/>
</dbReference>
<evidence type="ECO:0000256" key="2">
    <source>
        <dbReference type="ARBA" id="ARBA00022723"/>
    </source>
</evidence>
<dbReference type="PANTHER" id="PTHR25465:SF5">
    <property type="entry name" value="E3 UBIQUITIN_ISG15 LIGASE TRIM25-RELATED"/>
    <property type="match status" value="1"/>
</dbReference>
<evidence type="ECO:0000256" key="5">
    <source>
        <dbReference type="ARBA" id="ARBA00022859"/>
    </source>
</evidence>
<dbReference type="PROSITE" id="PS00518">
    <property type="entry name" value="ZF_RING_1"/>
    <property type="match status" value="1"/>
</dbReference>
<keyword evidence="13" id="KW-1185">Reference proteome</keyword>
<evidence type="ECO:0000256" key="3">
    <source>
        <dbReference type="ARBA" id="ARBA00022771"/>
    </source>
</evidence>
<dbReference type="InterPro" id="IPR017907">
    <property type="entry name" value="Znf_RING_CS"/>
</dbReference>
<dbReference type="AlphaFoldDB" id="A0AAW0N5D1"/>
<evidence type="ECO:0000256" key="6">
    <source>
        <dbReference type="PROSITE-ProRule" id="PRU00024"/>
    </source>
</evidence>
<keyword evidence="7" id="KW-0175">Coiled coil</keyword>
<dbReference type="InterPro" id="IPR013083">
    <property type="entry name" value="Znf_RING/FYVE/PHD"/>
</dbReference>
<dbReference type="Gene3D" id="2.60.120.920">
    <property type="match status" value="1"/>
</dbReference>
<evidence type="ECO:0000313" key="12">
    <source>
        <dbReference type="EMBL" id="KAK7884359.1"/>
    </source>
</evidence>
<dbReference type="InterPro" id="IPR006574">
    <property type="entry name" value="PRY"/>
</dbReference>
<dbReference type="Pfam" id="PF13765">
    <property type="entry name" value="PRY"/>
    <property type="match status" value="1"/>
</dbReference>
<accession>A0AAW0N5D1</accession>
<dbReference type="Proteomes" id="UP001460270">
    <property type="component" value="Unassembled WGS sequence"/>
</dbReference>
<dbReference type="Pfam" id="PF25600">
    <property type="entry name" value="TRIM_CC"/>
    <property type="match status" value="1"/>
</dbReference>
<dbReference type="GO" id="GO:0005737">
    <property type="term" value="C:cytoplasm"/>
    <property type="evidence" value="ECO:0007669"/>
    <property type="project" value="UniProtKB-ARBA"/>
</dbReference>
<organism evidence="12 13">
    <name type="scientific">Mugilogobius chulae</name>
    <name type="common">yellowstripe goby</name>
    <dbReference type="NCBI Taxonomy" id="88201"/>
    <lineage>
        <taxon>Eukaryota</taxon>
        <taxon>Metazoa</taxon>
        <taxon>Chordata</taxon>
        <taxon>Craniata</taxon>
        <taxon>Vertebrata</taxon>
        <taxon>Euteleostomi</taxon>
        <taxon>Actinopterygii</taxon>
        <taxon>Neopterygii</taxon>
        <taxon>Teleostei</taxon>
        <taxon>Neoteleostei</taxon>
        <taxon>Acanthomorphata</taxon>
        <taxon>Gobiaria</taxon>
        <taxon>Gobiiformes</taxon>
        <taxon>Gobioidei</taxon>
        <taxon>Gobiidae</taxon>
        <taxon>Gobionellinae</taxon>
        <taxon>Mugilogobius</taxon>
    </lineage>
</organism>
<dbReference type="Gene3D" id="3.30.160.60">
    <property type="entry name" value="Classic Zinc Finger"/>
    <property type="match status" value="1"/>
</dbReference>
<sequence>MEPSGFDQEAFFCSICLELLKDPVTVPCGHSYCLSCVQGHWDKEDQKKLYSCPECRETYSPRPVLKRSTLLFFVVEQLKKTVEPCTAGPQDVLCDVCSGRKLKAVRSCLQCLVSYCEKHLQPHGNVAVLQKHQLVAPSHSLMENLCSQHNEVKKMFCRTDQQTICYICSVDQHKGHDTVTSASERAQRQAELPARRALLLQSLQDKKTDLKKLQQEAQVIRRSAQTAVQCSEDSFREMAFLEKRCSEVEQEIRSQEKSQLSQVQELQDQLQQDVTDLKRSVSELDTLSLSPDHNHFLQLYASLSTDTQGRVRARVRTGSQRYFDEVTRAVSELRENLQLTLEKGLTSVSSALRQTYSLIPASTITREALLQYSQELTLDPDTAHSRLSLSDRNRSVTVQREDHGYPDHPDRFSSRTQVLSRESLTERSYWEVEWTGKKARIGVTYGELQRKGASTHSGLGFNNKSWVLDCDQNGHSLWSNGVQTQVSGHVSSRIGIYLDHSAGVLSFYRVSDTSSSLLHKVSTTFTQPLLFGVGLNWFNPGDTVTLTKPGDNVTLTKPRPDKTKKRKASSKHLKSRKSRKCIVRLQNISTEEITDGSGDTGLWCVPMVWAVDLVEAEPGRAVIPNTLETQDNTVHSSIPLWLRQSCVFGFILVPFIEKT</sequence>
<evidence type="ECO:0000313" key="13">
    <source>
        <dbReference type="Proteomes" id="UP001460270"/>
    </source>
</evidence>
<dbReference type="Pfam" id="PF00643">
    <property type="entry name" value="zf-B_box"/>
    <property type="match status" value="1"/>
</dbReference>
<feature type="compositionally biased region" description="Basic residues" evidence="8">
    <location>
        <begin position="562"/>
        <end position="576"/>
    </location>
</feature>
<reference evidence="13" key="1">
    <citation type="submission" date="2024-04" db="EMBL/GenBank/DDBJ databases">
        <title>Salinicola lusitanus LLJ914,a marine bacterium isolated from the Okinawa Trough.</title>
        <authorList>
            <person name="Li J."/>
        </authorList>
    </citation>
    <scope>NUCLEOTIDE SEQUENCE [LARGE SCALE GENOMIC DNA]</scope>
</reference>
<dbReference type="InterPro" id="IPR001841">
    <property type="entry name" value="Znf_RING"/>
</dbReference>
<keyword evidence="2" id="KW-0479">Metal-binding</keyword>
<feature type="domain" description="B box-type" evidence="10">
    <location>
        <begin position="141"/>
        <end position="181"/>
    </location>
</feature>
<gene>
    <name evidence="12" type="ORF">WMY93_027482</name>
</gene>
<dbReference type="Gene3D" id="3.30.40.10">
    <property type="entry name" value="Zinc/RING finger domain, C3HC4 (zinc finger)"/>
    <property type="match status" value="1"/>
</dbReference>
<dbReference type="PROSITE" id="PS50188">
    <property type="entry name" value="B302_SPRY"/>
    <property type="match status" value="1"/>
</dbReference>
<keyword evidence="5" id="KW-0391">Immunity</keyword>
<dbReference type="PRINTS" id="PR01407">
    <property type="entry name" value="BUTYPHLNCDUF"/>
</dbReference>
<comment type="caution">
    <text evidence="12">The sequence shown here is derived from an EMBL/GenBank/DDBJ whole genome shotgun (WGS) entry which is preliminary data.</text>
</comment>
<dbReference type="PROSITE" id="PS50089">
    <property type="entry name" value="ZF_RING_2"/>
    <property type="match status" value="1"/>
</dbReference>
<dbReference type="InterPro" id="IPR000315">
    <property type="entry name" value="Znf_B-box"/>
</dbReference>
<dbReference type="CDD" id="cd16040">
    <property type="entry name" value="SPRY_PRY_SNTX"/>
    <property type="match status" value="1"/>
</dbReference>
<evidence type="ECO:0000259" key="9">
    <source>
        <dbReference type="PROSITE" id="PS50089"/>
    </source>
</evidence>
<dbReference type="PROSITE" id="PS50119">
    <property type="entry name" value="ZF_BBOX"/>
    <property type="match status" value="1"/>
</dbReference>
<dbReference type="Pfam" id="PF00622">
    <property type="entry name" value="SPRY"/>
    <property type="match status" value="1"/>
</dbReference>
<feature type="domain" description="B30.2/SPRY" evidence="11">
    <location>
        <begin position="356"/>
        <end position="553"/>
    </location>
</feature>
<evidence type="ECO:0008006" key="14">
    <source>
        <dbReference type="Google" id="ProtNLM"/>
    </source>
</evidence>
<feature type="region of interest" description="Disordered" evidence="8">
    <location>
        <begin position="383"/>
        <end position="413"/>
    </location>
</feature>
<dbReference type="InterPro" id="IPR058030">
    <property type="entry name" value="TRIM8/14/16/25/29/45/65_CC"/>
</dbReference>
<evidence type="ECO:0000256" key="4">
    <source>
        <dbReference type="ARBA" id="ARBA00022833"/>
    </source>
</evidence>
<dbReference type="InterPro" id="IPR003879">
    <property type="entry name" value="Butyrophylin_SPRY"/>
</dbReference>
<keyword evidence="1" id="KW-0399">Innate immunity</keyword>
<keyword evidence="4" id="KW-0862">Zinc</keyword>
<dbReference type="InterPro" id="IPR043136">
    <property type="entry name" value="B30.2/SPRY_sf"/>
</dbReference>
<dbReference type="InterPro" id="IPR001870">
    <property type="entry name" value="B30.2/SPRY"/>
</dbReference>
<dbReference type="CDD" id="cd19769">
    <property type="entry name" value="Bbox2_TRIM16-like"/>
    <property type="match status" value="1"/>
</dbReference>
<evidence type="ECO:0000259" key="11">
    <source>
        <dbReference type="PROSITE" id="PS50188"/>
    </source>
</evidence>
<dbReference type="GO" id="GO:0008270">
    <property type="term" value="F:zinc ion binding"/>
    <property type="evidence" value="ECO:0007669"/>
    <property type="project" value="UniProtKB-KW"/>
</dbReference>
<dbReference type="SMART" id="SM00184">
    <property type="entry name" value="RING"/>
    <property type="match status" value="1"/>
</dbReference>
<dbReference type="InterPro" id="IPR003877">
    <property type="entry name" value="SPRY_dom"/>
</dbReference>
<proteinExistence type="predicted"/>
<feature type="domain" description="RING-type" evidence="9">
    <location>
        <begin position="13"/>
        <end position="56"/>
    </location>
</feature>
<dbReference type="InterPro" id="IPR051051">
    <property type="entry name" value="E3_ubiq-ligase_TRIM/RNF"/>
</dbReference>
<protein>
    <recommendedName>
        <fullName evidence="14">Tripartite motif-containing protein 16-like</fullName>
    </recommendedName>
</protein>
<dbReference type="SUPFAM" id="SSF57845">
    <property type="entry name" value="B-box zinc-binding domain"/>
    <property type="match status" value="1"/>
</dbReference>
<dbReference type="GO" id="GO:0045087">
    <property type="term" value="P:innate immune response"/>
    <property type="evidence" value="ECO:0007669"/>
    <property type="project" value="UniProtKB-KW"/>
</dbReference>
<dbReference type="InterPro" id="IPR013320">
    <property type="entry name" value="ConA-like_dom_sf"/>
</dbReference>
<dbReference type="SUPFAM" id="SSF49899">
    <property type="entry name" value="Concanavalin A-like lectins/glucanases"/>
    <property type="match status" value="1"/>
</dbReference>
<dbReference type="SMART" id="SM00336">
    <property type="entry name" value="BBOX"/>
    <property type="match status" value="1"/>
</dbReference>
<dbReference type="PANTHER" id="PTHR25465">
    <property type="entry name" value="B-BOX DOMAIN CONTAINING"/>
    <property type="match status" value="1"/>
</dbReference>
<dbReference type="EMBL" id="JBBPFD010000020">
    <property type="protein sequence ID" value="KAK7884359.1"/>
    <property type="molecule type" value="Genomic_DNA"/>
</dbReference>
<evidence type="ECO:0000256" key="1">
    <source>
        <dbReference type="ARBA" id="ARBA00022588"/>
    </source>
</evidence>
<evidence type="ECO:0000256" key="8">
    <source>
        <dbReference type="SAM" id="MobiDB-lite"/>
    </source>
</evidence>
<dbReference type="Gene3D" id="4.10.830.40">
    <property type="match status" value="1"/>
</dbReference>
<feature type="region of interest" description="Disordered" evidence="8">
    <location>
        <begin position="549"/>
        <end position="576"/>
    </location>
</feature>
<name>A0AAW0N5D1_9GOBI</name>
<dbReference type="SUPFAM" id="SSF57850">
    <property type="entry name" value="RING/U-box"/>
    <property type="match status" value="1"/>
</dbReference>
<keyword evidence="3 6" id="KW-0863">Zinc-finger</keyword>
<evidence type="ECO:0000259" key="10">
    <source>
        <dbReference type="PROSITE" id="PS50119"/>
    </source>
</evidence>
<dbReference type="SMART" id="SM00589">
    <property type="entry name" value="PRY"/>
    <property type="match status" value="1"/>
</dbReference>
<feature type="coiled-coil region" evidence="7">
    <location>
        <begin position="196"/>
        <end position="280"/>
    </location>
</feature>
<dbReference type="SMART" id="SM00449">
    <property type="entry name" value="SPRY"/>
    <property type="match status" value="1"/>
</dbReference>